<keyword evidence="1" id="KW-0812">Transmembrane</keyword>
<name>A0A0B4CHE0_9CAUL</name>
<organism evidence="2 3">
    <name type="scientific">Brevundimonas nasdae</name>
    <dbReference type="NCBI Taxonomy" id="172043"/>
    <lineage>
        <taxon>Bacteria</taxon>
        <taxon>Pseudomonadati</taxon>
        <taxon>Pseudomonadota</taxon>
        <taxon>Alphaproteobacteria</taxon>
        <taxon>Caulobacterales</taxon>
        <taxon>Caulobacteraceae</taxon>
        <taxon>Brevundimonas</taxon>
    </lineage>
</organism>
<reference evidence="2 3" key="1">
    <citation type="submission" date="2014-12" db="EMBL/GenBank/DDBJ databases">
        <title>Genome sequencing of Brevundimonas nasdae TPW30.</title>
        <authorList>
            <person name="Tan P.W."/>
            <person name="Chan K.-G."/>
        </authorList>
    </citation>
    <scope>NUCLEOTIDE SEQUENCE [LARGE SCALE GENOMIC DNA]</scope>
    <source>
        <strain evidence="2 3">TPW30</strain>
    </source>
</reference>
<feature type="transmembrane region" description="Helical" evidence="1">
    <location>
        <begin position="51"/>
        <end position="71"/>
    </location>
</feature>
<dbReference type="Proteomes" id="UP000031166">
    <property type="component" value="Unassembled WGS sequence"/>
</dbReference>
<protein>
    <submittedName>
        <fullName evidence="2">Uncharacterized protein</fullName>
    </submittedName>
</protein>
<proteinExistence type="predicted"/>
<accession>A0A0B4CHE0</accession>
<keyword evidence="1" id="KW-1133">Transmembrane helix</keyword>
<keyword evidence="1" id="KW-0472">Membrane</keyword>
<evidence type="ECO:0000313" key="3">
    <source>
        <dbReference type="Proteomes" id="UP000031166"/>
    </source>
</evidence>
<dbReference type="EMBL" id="JWSY01000028">
    <property type="protein sequence ID" value="KIC55897.1"/>
    <property type="molecule type" value="Genomic_DNA"/>
</dbReference>
<evidence type="ECO:0000256" key="1">
    <source>
        <dbReference type="SAM" id="Phobius"/>
    </source>
</evidence>
<feature type="transmembrane region" description="Helical" evidence="1">
    <location>
        <begin position="77"/>
        <end position="98"/>
    </location>
</feature>
<sequence>MIDAVPVETTYSVVEPAPLAPAPRGRGGVVQFFLEFGWALTNGLLGVAKSLVGLGMPLGLFGVAAFVGLYFLTRHDYALTLAAISAGVAFVAFTFCYLSGVVEAMGDRFVAKGRRGAQDAA</sequence>
<comment type="caution">
    <text evidence="2">The sequence shown here is derived from an EMBL/GenBank/DDBJ whole genome shotgun (WGS) entry which is preliminary data.</text>
</comment>
<dbReference type="AlphaFoldDB" id="A0A0B4CHE0"/>
<evidence type="ECO:0000313" key="2">
    <source>
        <dbReference type="EMBL" id="KIC55897.1"/>
    </source>
</evidence>
<gene>
    <name evidence="2" type="ORF">RM53_14380</name>
</gene>